<organism evidence="3 4">
    <name type="scientific">Nonomuraea maritima</name>
    <dbReference type="NCBI Taxonomy" id="683260"/>
    <lineage>
        <taxon>Bacteria</taxon>
        <taxon>Bacillati</taxon>
        <taxon>Actinomycetota</taxon>
        <taxon>Actinomycetes</taxon>
        <taxon>Streptosporangiales</taxon>
        <taxon>Streptosporangiaceae</taxon>
        <taxon>Nonomuraea</taxon>
    </lineage>
</organism>
<keyword evidence="4" id="KW-1185">Reference proteome</keyword>
<dbReference type="STRING" id="683260.SAMN05421874_12448"/>
<dbReference type="AlphaFoldDB" id="A0A1G9L6V1"/>
<accession>A0A1G9L6V1</accession>
<reference evidence="3 4" key="1">
    <citation type="submission" date="2016-10" db="EMBL/GenBank/DDBJ databases">
        <authorList>
            <person name="de Groot N.N."/>
        </authorList>
    </citation>
    <scope>NUCLEOTIDE SEQUENCE [LARGE SCALE GENOMIC DNA]</scope>
    <source>
        <strain evidence="3 4">CGMCC 4.5681</strain>
    </source>
</reference>
<evidence type="ECO:0000313" key="4">
    <source>
        <dbReference type="Proteomes" id="UP000198683"/>
    </source>
</evidence>
<keyword evidence="2" id="KW-0732">Signal</keyword>
<protein>
    <submittedName>
        <fullName evidence="3">Uncharacterized protein</fullName>
    </submittedName>
</protein>
<evidence type="ECO:0000256" key="1">
    <source>
        <dbReference type="SAM" id="MobiDB-lite"/>
    </source>
</evidence>
<evidence type="ECO:0000256" key="2">
    <source>
        <dbReference type="SAM" id="SignalP"/>
    </source>
</evidence>
<proteinExistence type="predicted"/>
<dbReference type="EMBL" id="FNFB01000024">
    <property type="protein sequence ID" value="SDL57671.1"/>
    <property type="molecule type" value="Genomic_DNA"/>
</dbReference>
<feature type="region of interest" description="Disordered" evidence="1">
    <location>
        <begin position="21"/>
        <end position="60"/>
    </location>
</feature>
<name>A0A1G9L6V1_9ACTN</name>
<evidence type="ECO:0000313" key="3">
    <source>
        <dbReference type="EMBL" id="SDL57671.1"/>
    </source>
</evidence>
<feature type="compositionally biased region" description="Low complexity" evidence="1">
    <location>
        <begin position="21"/>
        <end position="32"/>
    </location>
</feature>
<feature type="signal peptide" evidence="2">
    <location>
        <begin position="1"/>
        <end position="25"/>
    </location>
</feature>
<dbReference type="RefSeq" id="WP_245740650.1">
    <property type="nucleotide sequence ID" value="NZ_FNFB01000024.1"/>
</dbReference>
<gene>
    <name evidence="3" type="ORF">SAMN05421874_12448</name>
</gene>
<dbReference type="PROSITE" id="PS51257">
    <property type="entry name" value="PROKAR_LIPOPROTEIN"/>
    <property type="match status" value="1"/>
</dbReference>
<feature type="compositionally biased region" description="Pro residues" evidence="1">
    <location>
        <begin position="48"/>
        <end position="57"/>
    </location>
</feature>
<feature type="chain" id="PRO_5011615303" evidence="2">
    <location>
        <begin position="26"/>
        <end position="154"/>
    </location>
</feature>
<sequence length="154" mass="16066">MRTLTATLLAGLVLAAGCGTQSPPAAPTSATPERPPVVSSPAADSTSPIPPETPQPVKPVGNAVNVHKIAWRTAKPVAGGKQVRLVWWSGVAPCTVLDRVAVKETRKTVTITLYEGTAPQARNMSCIMIAVEKTTTVTLKQPLGNRKLVNGGKP</sequence>
<dbReference type="Proteomes" id="UP000198683">
    <property type="component" value="Unassembled WGS sequence"/>
</dbReference>